<comment type="caution">
    <text evidence="11">The sequence shown here is derived from an EMBL/GenBank/DDBJ whole genome shotgun (WGS) entry which is preliminary data.</text>
</comment>
<evidence type="ECO:0000259" key="9">
    <source>
        <dbReference type="Pfam" id="PF05504"/>
    </source>
</evidence>
<dbReference type="PANTHER" id="PTHR35789">
    <property type="entry name" value="SPORE GERMINATION PROTEIN B3"/>
    <property type="match status" value="1"/>
</dbReference>
<dbReference type="InterPro" id="IPR046953">
    <property type="entry name" value="Spore_GerAC-like_C"/>
</dbReference>
<keyword evidence="5 8" id="KW-0472">Membrane</keyword>
<keyword evidence="3" id="KW-0309">Germination</keyword>
<evidence type="ECO:0000256" key="3">
    <source>
        <dbReference type="ARBA" id="ARBA00022544"/>
    </source>
</evidence>
<keyword evidence="8" id="KW-0812">Transmembrane</keyword>
<organism evidence="11 12">
    <name type="scientific">Clostridium thailandense</name>
    <dbReference type="NCBI Taxonomy" id="2794346"/>
    <lineage>
        <taxon>Bacteria</taxon>
        <taxon>Bacillati</taxon>
        <taxon>Bacillota</taxon>
        <taxon>Clostridia</taxon>
        <taxon>Eubacteriales</taxon>
        <taxon>Clostridiaceae</taxon>
        <taxon>Clostridium</taxon>
    </lineage>
</organism>
<comment type="subcellular location">
    <subcellularLocation>
        <location evidence="1">Membrane</location>
        <topology evidence="1">Lipid-anchor</topology>
    </subcellularLocation>
</comment>
<dbReference type="EMBL" id="JAEEGC010000026">
    <property type="protein sequence ID" value="MBV7272556.1"/>
    <property type="molecule type" value="Genomic_DNA"/>
</dbReference>
<dbReference type="Pfam" id="PF25198">
    <property type="entry name" value="Spore_GerAC_N"/>
    <property type="match status" value="1"/>
</dbReference>
<evidence type="ECO:0000256" key="8">
    <source>
        <dbReference type="SAM" id="Phobius"/>
    </source>
</evidence>
<reference evidence="11" key="1">
    <citation type="submission" date="2020-12" db="EMBL/GenBank/DDBJ databases">
        <title>Clostridium thailandense sp. nov., a novel acetogenic bacterium isolated from peat land soil in Thailand.</title>
        <authorList>
            <person name="Chaikitkaew S."/>
            <person name="Birkeland N.K."/>
        </authorList>
    </citation>
    <scope>NUCLEOTIDE SEQUENCE</scope>
    <source>
        <strain evidence="11">PL3</strain>
    </source>
</reference>
<evidence type="ECO:0000256" key="6">
    <source>
        <dbReference type="ARBA" id="ARBA00023139"/>
    </source>
</evidence>
<dbReference type="InterPro" id="IPR057336">
    <property type="entry name" value="GerAC_N"/>
</dbReference>
<proteinExistence type="inferred from homology"/>
<keyword evidence="4" id="KW-0732">Signal</keyword>
<name>A0A949WQB8_9CLOT</name>
<dbReference type="Proteomes" id="UP000694308">
    <property type="component" value="Unassembled WGS sequence"/>
</dbReference>
<dbReference type="NCBIfam" id="TIGR02887">
    <property type="entry name" value="spore_ger_x_C"/>
    <property type="match status" value="1"/>
</dbReference>
<evidence type="ECO:0000256" key="1">
    <source>
        <dbReference type="ARBA" id="ARBA00004635"/>
    </source>
</evidence>
<dbReference type="RefSeq" id="WP_218319590.1">
    <property type="nucleotide sequence ID" value="NZ_JAEEGC010000026.1"/>
</dbReference>
<comment type="similarity">
    <text evidence="2">Belongs to the GerABKC lipoprotein family.</text>
</comment>
<dbReference type="GO" id="GO:0016020">
    <property type="term" value="C:membrane"/>
    <property type="evidence" value="ECO:0007669"/>
    <property type="project" value="UniProtKB-SubCell"/>
</dbReference>
<keyword evidence="6" id="KW-0564">Palmitate</keyword>
<feature type="transmembrane region" description="Helical" evidence="8">
    <location>
        <begin position="7"/>
        <end position="24"/>
    </location>
</feature>
<evidence type="ECO:0000256" key="5">
    <source>
        <dbReference type="ARBA" id="ARBA00023136"/>
    </source>
</evidence>
<evidence type="ECO:0000313" key="11">
    <source>
        <dbReference type="EMBL" id="MBV7272556.1"/>
    </source>
</evidence>
<evidence type="ECO:0000313" key="12">
    <source>
        <dbReference type="Proteomes" id="UP000694308"/>
    </source>
</evidence>
<evidence type="ECO:0000256" key="7">
    <source>
        <dbReference type="ARBA" id="ARBA00023288"/>
    </source>
</evidence>
<dbReference type="PANTHER" id="PTHR35789:SF1">
    <property type="entry name" value="SPORE GERMINATION PROTEIN B3"/>
    <property type="match status" value="1"/>
</dbReference>
<sequence length="379" mass="43038">MAKKFNAKIFIYLMIVIFFLYAFLGSKGNLVENLEIPIAVGYDLGTKIEKDVIYNIPISSYLFENGETVDSETLTGEASTIGETRENRQLKASKTFLLGLERIFLFNEQACEYSLNPIIDILLSNPQINDRALVAVCKEKSEDILKLNIKGYSNSAEFIEGLVKNAKQFNFFPEQNKLMDIFVRLDAEGRSTLLPYIELKDETIKLTGLAIFKKDKMVLKTDIEEGKIINLLKENKVKGMLTIQDSSKNYINYYAESKRKVKCSKEDGKLKFIIDLSLNGTIVNNTLYLNLINNPKILKAFTKNMEEGLKEKCQSFINDKIKKEYKIDVLDLGRVAAAKYGRETGTDWDKAISQALIEVNVKVKVDTEGRGSYQLISEE</sequence>
<keyword evidence="8" id="KW-1133">Transmembrane helix</keyword>
<dbReference type="GO" id="GO:0009847">
    <property type="term" value="P:spore germination"/>
    <property type="evidence" value="ECO:0007669"/>
    <property type="project" value="InterPro"/>
</dbReference>
<keyword evidence="7" id="KW-0449">Lipoprotein</keyword>
<feature type="domain" description="Spore germination GerAC-like C-terminal" evidence="9">
    <location>
        <begin position="207"/>
        <end position="368"/>
    </location>
</feature>
<gene>
    <name evidence="11" type="ORF">I6U48_06445</name>
</gene>
<dbReference type="InterPro" id="IPR008844">
    <property type="entry name" value="Spore_GerAC-like"/>
</dbReference>
<evidence type="ECO:0000256" key="2">
    <source>
        <dbReference type="ARBA" id="ARBA00007886"/>
    </source>
</evidence>
<keyword evidence="12" id="KW-1185">Reference proteome</keyword>
<evidence type="ECO:0000256" key="4">
    <source>
        <dbReference type="ARBA" id="ARBA00022729"/>
    </source>
</evidence>
<dbReference type="AlphaFoldDB" id="A0A949WQB8"/>
<dbReference type="Pfam" id="PF05504">
    <property type="entry name" value="Spore_GerAC"/>
    <property type="match status" value="1"/>
</dbReference>
<feature type="domain" description="Spore germination protein N-terminal" evidence="10">
    <location>
        <begin position="31"/>
        <end position="199"/>
    </location>
</feature>
<accession>A0A949WQB8</accession>
<evidence type="ECO:0000259" key="10">
    <source>
        <dbReference type="Pfam" id="PF25198"/>
    </source>
</evidence>
<protein>
    <submittedName>
        <fullName evidence="11">Ger(X)C family spore germination protein</fullName>
    </submittedName>
</protein>